<organism evidence="1 2">
    <name type="scientific">Eiseniibacteriota bacterium</name>
    <dbReference type="NCBI Taxonomy" id="2212470"/>
    <lineage>
        <taxon>Bacteria</taxon>
        <taxon>Candidatus Eiseniibacteriota</taxon>
    </lineage>
</organism>
<sequence>MLALLGGVVGSVAVGCATVGHSFSADRVPRIVIGETTKSDVRLMFGEPYRRGIDDGDSTWTYVHYKFKLFGEHMKTRDLLLRWGRDERVKSYSYNSNMD</sequence>
<name>A0A956RP25_UNCEI</name>
<gene>
    <name evidence="1" type="ORF">KC729_08415</name>
</gene>
<evidence type="ECO:0008006" key="3">
    <source>
        <dbReference type="Google" id="ProtNLM"/>
    </source>
</evidence>
<proteinExistence type="predicted"/>
<evidence type="ECO:0000313" key="1">
    <source>
        <dbReference type="EMBL" id="MCA9727693.1"/>
    </source>
</evidence>
<dbReference type="Proteomes" id="UP000697710">
    <property type="component" value="Unassembled WGS sequence"/>
</dbReference>
<dbReference type="EMBL" id="JAGQHR010000215">
    <property type="protein sequence ID" value="MCA9727693.1"/>
    <property type="molecule type" value="Genomic_DNA"/>
</dbReference>
<reference evidence="1" key="1">
    <citation type="submission" date="2020-04" db="EMBL/GenBank/DDBJ databases">
        <authorList>
            <person name="Zhang T."/>
        </authorList>
    </citation>
    <scope>NUCLEOTIDE SEQUENCE</scope>
    <source>
        <strain evidence="1">HKST-UBA01</strain>
    </source>
</reference>
<reference evidence="1" key="2">
    <citation type="journal article" date="2021" name="Microbiome">
        <title>Successional dynamics and alternative stable states in a saline activated sludge microbial community over 9 years.</title>
        <authorList>
            <person name="Wang Y."/>
            <person name="Ye J."/>
            <person name="Ju F."/>
            <person name="Liu L."/>
            <person name="Boyd J.A."/>
            <person name="Deng Y."/>
            <person name="Parks D.H."/>
            <person name="Jiang X."/>
            <person name="Yin X."/>
            <person name="Woodcroft B.J."/>
            <person name="Tyson G.W."/>
            <person name="Hugenholtz P."/>
            <person name="Polz M.F."/>
            <person name="Zhang T."/>
        </authorList>
    </citation>
    <scope>NUCLEOTIDE SEQUENCE</scope>
    <source>
        <strain evidence="1">HKST-UBA01</strain>
    </source>
</reference>
<evidence type="ECO:0000313" key="2">
    <source>
        <dbReference type="Proteomes" id="UP000697710"/>
    </source>
</evidence>
<protein>
    <recommendedName>
        <fullName evidence="3">Outer membrane protein assembly factor BamE</fullName>
    </recommendedName>
</protein>
<comment type="caution">
    <text evidence="1">The sequence shown here is derived from an EMBL/GenBank/DDBJ whole genome shotgun (WGS) entry which is preliminary data.</text>
</comment>
<dbReference type="AlphaFoldDB" id="A0A956RP25"/>
<accession>A0A956RP25</accession>